<accession>A0A9K3IKJ4</accession>
<dbReference type="Gramene" id="mRNA:HanXRQr2_Chr07g0288021">
    <property type="protein sequence ID" value="CDS:HanXRQr2_Chr07g0288021.1"/>
    <property type="gene ID" value="HanXRQr2_Chr07g0288021"/>
</dbReference>
<evidence type="ECO:0000313" key="2">
    <source>
        <dbReference type="EMBL" id="KAF5798044.1"/>
    </source>
</evidence>
<comment type="caution">
    <text evidence="2">The sequence shown here is derived from an EMBL/GenBank/DDBJ whole genome shotgun (WGS) entry which is preliminary data.</text>
</comment>
<evidence type="ECO:0000313" key="3">
    <source>
        <dbReference type="Proteomes" id="UP000215914"/>
    </source>
</evidence>
<name>A0A9K3IKJ4_HELAN</name>
<reference evidence="2" key="1">
    <citation type="journal article" date="2017" name="Nature">
        <title>The sunflower genome provides insights into oil metabolism, flowering and Asterid evolution.</title>
        <authorList>
            <person name="Badouin H."/>
            <person name="Gouzy J."/>
            <person name="Grassa C.J."/>
            <person name="Murat F."/>
            <person name="Staton S.E."/>
            <person name="Cottret L."/>
            <person name="Lelandais-Briere C."/>
            <person name="Owens G.L."/>
            <person name="Carrere S."/>
            <person name="Mayjonade B."/>
            <person name="Legrand L."/>
            <person name="Gill N."/>
            <person name="Kane N.C."/>
            <person name="Bowers J.E."/>
            <person name="Hubner S."/>
            <person name="Bellec A."/>
            <person name="Berard A."/>
            <person name="Berges H."/>
            <person name="Blanchet N."/>
            <person name="Boniface M.C."/>
            <person name="Brunel D."/>
            <person name="Catrice O."/>
            <person name="Chaidir N."/>
            <person name="Claudel C."/>
            <person name="Donnadieu C."/>
            <person name="Faraut T."/>
            <person name="Fievet G."/>
            <person name="Helmstetter N."/>
            <person name="King M."/>
            <person name="Knapp S.J."/>
            <person name="Lai Z."/>
            <person name="Le Paslier M.C."/>
            <person name="Lippi Y."/>
            <person name="Lorenzon L."/>
            <person name="Mandel J.R."/>
            <person name="Marage G."/>
            <person name="Marchand G."/>
            <person name="Marquand E."/>
            <person name="Bret-Mestries E."/>
            <person name="Morien E."/>
            <person name="Nambeesan S."/>
            <person name="Nguyen T."/>
            <person name="Pegot-Espagnet P."/>
            <person name="Pouilly N."/>
            <person name="Raftis F."/>
            <person name="Sallet E."/>
            <person name="Schiex T."/>
            <person name="Thomas J."/>
            <person name="Vandecasteele C."/>
            <person name="Vares D."/>
            <person name="Vear F."/>
            <person name="Vautrin S."/>
            <person name="Crespi M."/>
            <person name="Mangin B."/>
            <person name="Burke J.M."/>
            <person name="Salse J."/>
            <person name="Munos S."/>
            <person name="Vincourt P."/>
            <person name="Rieseberg L.H."/>
            <person name="Langlade N.B."/>
        </authorList>
    </citation>
    <scope>NUCLEOTIDE SEQUENCE</scope>
    <source>
        <tissue evidence="2">Leaves</tissue>
    </source>
</reference>
<proteinExistence type="predicted"/>
<dbReference type="Proteomes" id="UP000215914">
    <property type="component" value="Unassembled WGS sequence"/>
</dbReference>
<keyword evidence="1" id="KW-0812">Transmembrane</keyword>
<feature type="transmembrane region" description="Helical" evidence="1">
    <location>
        <begin position="18"/>
        <end position="37"/>
    </location>
</feature>
<gene>
    <name evidence="2" type="ORF">HanXRQr2_Chr07g0288021</name>
</gene>
<dbReference type="AlphaFoldDB" id="A0A9K3IKJ4"/>
<sequence length="52" mass="6377">MWFQFCCHFHPKQNSDQIFHLTSSFFFFFFFVFFLYFNEGTKCLVFNLGIGN</sequence>
<dbReference type="EMBL" id="MNCJ02000322">
    <property type="protein sequence ID" value="KAF5798044.1"/>
    <property type="molecule type" value="Genomic_DNA"/>
</dbReference>
<organism evidence="2 3">
    <name type="scientific">Helianthus annuus</name>
    <name type="common">Common sunflower</name>
    <dbReference type="NCBI Taxonomy" id="4232"/>
    <lineage>
        <taxon>Eukaryota</taxon>
        <taxon>Viridiplantae</taxon>
        <taxon>Streptophyta</taxon>
        <taxon>Embryophyta</taxon>
        <taxon>Tracheophyta</taxon>
        <taxon>Spermatophyta</taxon>
        <taxon>Magnoliopsida</taxon>
        <taxon>eudicotyledons</taxon>
        <taxon>Gunneridae</taxon>
        <taxon>Pentapetalae</taxon>
        <taxon>asterids</taxon>
        <taxon>campanulids</taxon>
        <taxon>Asterales</taxon>
        <taxon>Asteraceae</taxon>
        <taxon>Asteroideae</taxon>
        <taxon>Heliantheae alliance</taxon>
        <taxon>Heliantheae</taxon>
        <taxon>Helianthus</taxon>
    </lineage>
</organism>
<protein>
    <submittedName>
        <fullName evidence="2">Uncharacterized protein</fullName>
    </submittedName>
</protein>
<keyword evidence="3" id="KW-1185">Reference proteome</keyword>
<keyword evidence="1" id="KW-0472">Membrane</keyword>
<keyword evidence="1" id="KW-1133">Transmembrane helix</keyword>
<evidence type="ECO:0000256" key="1">
    <source>
        <dbReference type="SAM" id="Phobius"/>
    </source>
</evidence>
<reference evidence="2" key="2">
    <citation type="submission" date="2020-06" db="EMBL/GenBank/DDBJ databases">
        <title>Helianthus annuus Genome sequencing and assembly Release 2.</title>
        <authorList>
            <person name="Gouzy J."/>
            <person name="Langlade N."/>
            <person name="Munos S."/>
        </authorList>
    </citation>
    <scope>NUCLEOTIDE SEQUENCE</scope>
    <source>
        <tissue evidence="2">Leaves</tissue>
    </source>
</reference>